<reference evidence="1" key="2">
    <citation type="journal article" date="2023" name="Microbiol Resour">
        <title>Decontamination and Annotation of the Draft Genome Sequence of the Oomycete Lagenidium giganteum ARSEF 373.</title>
        <authorList>
            <person name="Morgan W.R."/>
            <person name="Tartar A."/>
        </authorList>
    </citation>
    <scope>NUCLEOTIDE SEQUENCE</scope>
    <source>
        <strain evidence="1">ARSEF 373</strain>
    </source>
</reference>
<proteinExistence type="predicted"/>
<evidence type="ECO:0000313" key="2">
    <source>
        <dbReference type="Proteomes" id="UP001146120"/>
    </source>
</evidence>
<accession>A0AAV2ZBP2</accession>
<protein>
    <recommendedName>
        <fullName evidence="3">Secreted protein</fullName>
    </recommendedName>
</protein>
<sequence>MTSDWFGFFFILREFVEVGTQTTQAYSLSRLIANEPLNHGVVSLLVINCWSTPLVQPQSTTTATRVSCCEPLVGICLDRVCAVDADSPVRLAL</sequence>
<dbReference type="Proteomes" id="UP001146120">
    <property type="component" value="Unassembled WGS sequence"/>
</dbReference>
<comment type="caution">
    <text evidence="1">The sequence shown here is derived from an EMBL/GenBank/DDBJ whole genome shotgun (WGS) entry which is preliminary data.</text>
</comment>
<dbReference type="AlphaFoldDB" id="A0AAV2ZBP2"/>
<evidence type="ECO:0008006" key="3">
    <source>
        <dbReference type="Google" id="ProtNLM"/>
    </source>
</evidence>
<evidence type="ECO:0000313" key="1">
    <source>
        <dbReference type="EMBL" id="DBA03002.1"/>
    </source>
</evidence>
<reference evidence="1" key="1">
    <citation type="submission" date="2022-11" db="EMBL/GenBank/DDBJ databases">
        <authorList>
            <person name="Morgan W.R."/>
            <person name="Tartar A."/>
        </authorList>
    </citation>
    <scope>NUCLEOTIDE SEQUENCE</scope>
    <source>
        <strain evidence="1">ARSEF 373</strain>
    </source>
</reference>
<dbReference type="EMBL" id="DAKRPA010000024">
    <property type="protein sequence ID" value="DBA03002.1"/>
    <property type="molecule type" value="Genomic_DNA"/>
</dbReference>
<keyword evidence="2" id="KW-1185">Reference proteome</keyword>
<gene>
    <name evidence="1" type="ORF">N0F65_003190</name>
</gene>
<organism evidence="1 2">
    <name type="scientific">Lagenidium giganteum</name>
    <dbReference type="NCBI Taxonomy" id="4803"/>
    <lineage>
        <taxon>Eukaryota</taxon>
        <taxon>Sar</taxon>
        <taxon>Stramenopiles</taxon>
        <taxon>Oomycota</taxon>
        <taxon>Peronosporomycetes</taxon>
        <taxon>Pythiales</taxon>
        <taxon>Pythiaceae</taxon>
    </lineage>
</organism>
<name>A0AAV2ZBP2_9STRA</name>